<dbReference type="PANTHER" id="PTHR31917">
    <property type="entry name" value="AGENET DOMAIN-CONTAINING PROTEIN-RELATED"/>
    <property type="match status" value="1"/>
</dbReference>
<proteinExistence type="predicted"/>
<feature type="region of interest" description="Disordered" evidence="1">
    <location>
        <begin position="61"/>
        <end position="86"/>
    </location>
</feature>
<evidence type="ECO:0000256" key="1">
    <source>
        <dbReference type="SAM" id="MobiDB-lite"/>
    </source>
</evidence>
<reference evidence="2" key="1">
    <citation type="submission" date="2023-05" db="EMBL/GenBank/DDBJ databases">
        <authorList>
            <person name="Huff M."/>
        </authorList>
    </citation>
    <scope>NUCLEOTIDE SEQUENCE</scope>
</reference>
<sequence>MGIITEVLREDKYRVFFRGSREQRNFKASRLRRHHEWAVGKWLPPFEKGFDESSPLKRPKVEEVSMSTKVKPKKNTTDNNFSPGTTIKVNSDEDGCQDASFAATSVKKSGLKVLGFLQLLSKN</sequence>
<accession>A0AAD2EAV6</accession>
<dbReference type="AlphaFoldDB" id="A0AAD2EAV6"/>
<dbReference type="Proteomes" id="UP000834106">
    <property type="component" value="Chromosome 20"/>
</dbReference>
<evidence type="ECO:0000313" key="3">
    <source>
        <dbReference type="Proteomes" id="UP000834106"/>
    </source>
</evidence>
<evidence type="ECO:0000313" key="2">
    <source>
        <dbReference type="EMBL" id="CAI9783834.1"/>
    </source>
</evidence>
<organism evidence="2 3">
    <name type="scientific">Fraxinus pennsylvanica</name>
    <dbReference type="NCBI Taxonomy" id="56036"/>
    <lineage>
        <taxon>Eukaryota</taxon>
        <taxon>Viridiplantae</taxon>
        <taxon>Streptophyta</taxon>
        <taxon>Embryophyta</taxon>
        <taxon>Tracheophyta</taxon>
        <taxon>Spermatophyta</taxon>
        <taxon>Magnoliopsida</taxon>
        <taxon>eudicotyledons</taxon>
        <taxon>Gunneridae</taxon>
        <taxon>Pentapetalae</taxon>
        <taxon>asterids</taxon>
        <taxon>lamiids</taxon>
        <taxon>Lamiales</taxon>
        <taxon>Oleaceae</taxon>
        <taxon>Oleeae</taxon>
        <taxon>Fraxinus</taxon>
    </lineage>
</organism>
<name>A0AAD2EAV6_9LAMI</name>
<keyword evidence="3" id="KW-1185">Reference proteome</keyword>
<feature type="compositionally biased region" description="Polar residues" evidence="1">
    <location>
        <begin position="77"/>
        <end position="86"/>
    </location>
</feature>
<dbReference type="EMBL" id="OU503055">
    <property type="protein sequence ID" value="CAI9783834.1"/>
    <property type="molecule type" value="Genomic_DNA"/>
</dbReference>
<dbReference type="PANTHER" id="PTHR31917:SF80">
    <property type="entry name" value="AGENET DOMAIN-CONTAINING PROTEIN-RELATED"/>
    <property type="match status" value="1"/>
</dbReference>
<protein>
    <submittedName>
        <fullName evidence="2">Uncharacterized protein</fullName>
    </submittedName>
</protein>
<gene>
    <name evidence="2" type="ORF">FPE_LOCUS31264</name>
</gene>